<dbReference type="InterPro" id="IPR013780">
    <property type="entry name" value="Glyco_hydro_b"/>
</dbReference>
<accession>A0AA39VMN3</accession>
<dbReference type="Gene3D" id="2.60.40.1180">
    <property type="entry name" value="Golgi alpha-mannosidase II"/>
    <property type="match status" value="1"/>
</dbReference>
<dbReference type="SUPFAM" id="SSF51011">
    <property type="entry name" value="Glycosyl hydrolase domain"/>
    <property type="match status" value="1"/>
</dbReference>
<dbReference type="PRINTS" id="PR00724">
    <property type="entry name" value="CRBOXYPTASEC"/>
</dbReference>
<dbReference type="GO" id="GO:0006508">
    <property type="term" value="P:proteolysis"/>
    <property type="evidence" value="ECO:0007669"/>
    <property type="project" value="InterPro"/>
</dbReference>
<dbReference type="PANTHER" id="PTHR11802:SF487">
    <property type="entry name" value="SERINE CARBOXYPEPTIDASE-LIKE 13"/>
    <property type="match status" value="1"/>
</dbReference>
<comment type="similarity">
    <text evidence="1">Belongs to the peptidase S10 family.</text>
</comment>
<dbReference type="GO" id="GO:0019748">
    <property type="term" value="P:secondary metabolic process"/>
    <property type="evidence" value="ECO:0007669"/>
    <property type="project" value="TreeGrafter"/>
</dbReference>
<evidence type="ECO:0000256" key="1">
    <source>
        <dbReference type="ARBA" id="ARBA00009431"/>
    </source>
</evidence>
<protein>
    <recommendedName>
        <fullName evidence="2">Isoamylase 1-3-like C-terminal domain-containing protein</fullName>
    </recommendedName>
</protein>
<dbReference type="Pfam" id="PF21156">
    <property type="entry name" value="ISOA1-3_C"/>
    <property type="match status" value="1"/>
</dbReference>
<comment type="caution">
    <text evidence="3">The sequence shown here is derived from an EMBL/GenBank/DDBJ whole genome shotgun (WGS) entry which is preliminary data.</text>
</comment>
<dbReference type="EMBL" id="JAUESC010000382">
    <property type="protein sequence ID" value="KAK0586480.1"/>
    <property type="molecule type" value="Genomic_DNA"/>
</dbReference>
<dbReference type="Proteomes" id="UP001168877">
    <property type="component" value="Unassembled WGS sequence"/>
</dbReference>
<dbReference type="AlphaFoldDB" id="A0AA39VMN3"/>
<keyword evidence="4" id="KW-1185">Reference proteome</keyword>
<organism evidence="3 4">
    <name type="scientific">Acer saccharum</name>
    <name type="common">Sugar maple</name>
    <dbReference type="NCBI Taxonomy" id="4024"/>
    <lineage>
        <taxon>Eukaryota</taxon>
        <taxon>Viridiplantae</taxon>
        <taxon>Streptophyta</taxon>
        <taxon>Embryophyta</taxon>
        <taxon>Tracheophyta</taxon>
        <taxon>Spermatophyta</taxon>
        <taxon>Magnoliopsida</taxon>
        <taxon>eudicotyledons</taxon>
        <taxon>Gunneridae</taxon>
        <taxon>Pentapetalae</taxon>
        <taxon>rosids</taxon>
        <taxon>malvids</taxon>
        <taxon>Sapindales</taxon>
        <taxon>Sapindaceae</taxon>
        <taxon>Hippocastanoideae</taxon>
        <taxon>Acereae</taxon>
        <taxon>Acer</taxon>
    </lineage>
</organism>
<evidence type="ECO:0000259" key="2">
    <source>
        <dbReference type="Pfam" id="PF21156"/>
    </source>
</evidence>
<evidence type="ECO:0000313" key="3">
    <source>
        <dbReference type="EMBL" id="KAK0586480.1"/>
    </source>
</evidence>
<gene>
    <name evidence="3" type="ORF">LWI29_007734</name>
</gene>
<dbReference type="SUPFAM" id="SSF53474">
    <property type="entry name" value="alpha/beta-Hydrolases"/>
    <property type="match status" value="2"/>
</dbReference>
<dbReference type="InterPro" id="IPR029058">
    <property type="entry name" value="AB_hydrolase_fold"/>
</dbReference>
<sequence>MGYWWGLYQVGMFPHWGIWSEWNGKYRDVVRQFIKDTYGFSGAFAECLCGSPDLYQCAKEKDYQVNQAQNQAQCECESLGLKDFPTAERLQWHGHTPDKPGRSDTSRFVAYTLIDAVKREIYMAFNAGHLPVTISLPERPGYRWEPFVDNSKPAPYDFLSGDLLDRETSIKQHAQFLDANLYPILSYSSIILLWIAGDQNQCISFWDFDQAMKFLGFVLLELVLLVIAVNGGDLVTRLPGYDGDLPFTLETGYVGVGESEEVQLFYYFVESQNDPLQDPLVLWIPGGPSCSAFGSLFFASGPLAFDIREYDGGLPSLVLNPFAWTQGMNIIYLDAPVGTGFSYSKTNEGYDIGDYKYLEHTYHFLVKWFMEHPKFLGNEFYIAGEGFSGNIIPMLAQEIIKGNQVKDLPVLNLRSLMEHSNFLGNQLYIAGEVFSGNIAPMLVQEIMKGNQVKDLPVINLKGFFIGGPGADNQIDFNSRIPFAHRMSFIPDELYETAKTNCNDDFVTTNQNELCASDMDSINKLISNIYTVHVFEQSCTLPNLTDENMAQEYLKDKFISGFFGSQTNGTQLWCRRYNEVFSYIWANDKAVQEALHVHEGSISSWQYCNDTLHNSYNHEVTSVVEYYRNFSEAAKLRVLLYSGDCDMDIPLIGTQQWIMSLNLTLNESWRVWSVDEDQVAGYTTKFTKNTNFNLTYATVKGAGHYVGEYRKMETSAMIRSWIANYTL</sequence>
<dbReference type="PANTHER" id="PTHR11802">
    <property type="entry name" value="SERINE PROTEASE FAMILY S10 SERINE CARBOXYPEPTIDASE"/>
    <property type="match status" value="1"/>
</dbReference>
<dbReference type="GO" id="GO:0004185">
    <property type="term" value="F:serine-type carboxypeptidase activity"/>
    <property type="evidence" value="ECO:0007669"/>
    <property type="project" value="InterPro"/>
</dbReference>
<dbReference type="GO" id="GO:0016747">
    <property type="term" value="F:acyltransferase activity, transferring groups other than amino-acyl groups"/>
    <property type="evidence" value="ECO:0007669"/>
    <property type="project" value="TreeGrafter"/>
</dbReference>
<dbReference type="Gene3D" id="3.40.50.1820">
    <property type="entry name" value="alpha/beta hydrolase"/>
    <property type="match status" value="2"/>
</dbReference>
<dbReference type="Pfam" id="PF00450">
    <property type="entry name" value="Peptidase_S10"/>
    <property type="match status" value="1"/>
</dbReference>
<reference evidence="3" key="1">
    <citation type="journal article" date="2022" name="Plant J.">
        <title>Strategies of tolerance reflected in two North American maple genomes.</title>
        <authorList>
            <person name="McEvoy S.L."/>
            <person name="Sezen U.U."/>
            <person name="Trouern-Trend A."/>
            <person name="McMahon S.M."/>
            <person name="Schaberg P.G."/>
            <person name="Yang J."/>
            <person name="Wegrzyn J.L."/>
            <person name="Swenson N.G."/>
        </authorList>
    </citation>
    <scope>NUCLEOTIDE SEQUENCE</scope>
    <source>
        <strain evidence="3">NS2018</strain>
    </source>
</reference>
<dbReference type="Gene3D" id="3.20.20.80">
    <property type="entry name" value="Glycosidases"/>
    <property type="match status" value="1"/>
</dbReference>
<dbReference type="InterPro" id="IPR001563">
    <property type="entry name" value="Peptidase_S10"/>
</dbReference>
<proteinExistence type="inferred from homology"/>
<evidence type="ECO:0000313" key="4">
    <source>
        <dbReference type="Proteomes" id="UP001168877"/>
    </source>
</evidence>
<dbReference type="InterPro" id="IPR048650">
    <property type="entry name" value="ISOA1-3-like_C"/>
</dbReference>
<reference evidence="3" key="2">
    <citation type="submission" date="2023-06" db="EMBL/GenBank/DDBJ databases">
        <authorList>
            <person name="Swenson N.G."/>
            <person name="Wegrzyn J.L."/>
            <person name="Mcevoy S.L."/>
        </authorList>
    </citation>
    <scope>NUCLEOTIDE SEQUENCE</scope>
    <source>
        <strain evidence="3">NS2018</strain>
        <tissue evidence="3">Leaf</tissue>
    </source>
</reference>
<name>A0AA39VMN3_ACESA</name>
<feature type="domain" description="Isoamylase 1-3-like C-terminal" evidence="2">
    <location>
        <begin position="91"/>
        <end position="192"/>
    </location>
</feature>